<dbReference type="Gene3D" id="2.40.50.140">
    <property type="entry name" value="Nucleic acid-binding proteins"/>
    <property type="match status" value="1"/>
</dbReference>
<reference evidence="3 4" key="1">
    <citation type="submission" date="2024-10" db="EMBL/GenBank/DDBJ databases">
        <authorList>
            <person name="Sang B.-I."/>
            <person name="Prabhaharan D."/>
        </authorList>
    </citation>
    <scope>NUCLEOTIDE SEQUENCE [LARGE SCALE GENOMIC DNA]</scope>
    <source>
        <strain evidence="3 4">MH</strain>
    </source>
</reference>
<name>A0ABW7DPN3_9FIRM</name>
<dbReference type="InterPro" id="IPR012340">
    <property type="entry name" value="NA-bd_OB-fold"/>
</dbReference>
<proteinExistence type="predicted"/>
<comment type="caution">
    <text evidence="3">The sequence shown here is derived from an EMBL/GenBank/DDBJ whole genome shotgun (WGS) entry which is preliminary data.</text>
</comment>
<gene>
    <name evidence="3" type="ORF">ACGTZG_08995</name>
</gene>
<feature type="domain" description="Single-stranded DNA-binding protein BPT7" evidence="2">
    <location>
        <begin position="74"/>
        <end position="156"/>
    </location>
</feature>
<evidence type="ECO:0000256" key="1">
    <source>
        <dbReference type="SAM" id="MobiDB-lite"/>
    </source>
</evidence>
<evidence type="ECO:0000313" key="4">
    <source>
        <dbReference type="Proteomes" id="UP001605989"/>
    </source>
</evidence>
<dbReference type="Proteomes" id="UP001605989">
    <property type="component" value="Unassembled WGS sequence"/>
</dbReference>
<dbReference type="InterPro" id="IPR049476">
    <property type="entry name" value="SBB_BPT7"/>
</dbReference>
<organism evidence="3 4">
    <name type="scientific">Megasphaera hexanoica</name>
    <dbReference type="NCBI Taxonomy" id="1675036"/>
    <lineage>
        <taxon>Bacteria</taxon>
        <taxon>Bacillati</taxon>
        <taxon>Bacillota</taxon>
        <taxon>Negativicutes</taxon>
        <taxon>Veillonellales</taxon>
        <taxon>Veillonellaceae</taxon>
        <taxon>Megasphaera</taxon>
    </lineage>
</organism>
<dbReference type="Pfam" id="PF21265">
    <property type="entry name" value="SBB_T7"/>
    <property type="match status" value="1"/>
</dbReference>
<feature type="region of interest" description="Disordered" evidence="1">
    <location>
        <begin position="183"/>
        <end position="209"/>
    </location>
</feature>
<accession>A0ABW7DPN3</accession>
<dbReference type="SUPFAM" id="SSF50249">
    <property type="entry name" value="Nucleic acid-binding proteins"/>
    <property type="match status" value="1"/>
</dbReference>
<protein>
    <submittedName>
        <fullName evidence="3">DUF2815 family protein</fullName>
    </submittedName>
</protein>
<sequence length="209" mass="23111">MTKHSDGKIKGQALWCHVVEPETFKGKSTNKLTVTLMPSVEDLKTIMEEARTVFEEFKEKNQKRMVGEPNFGSYREDDNGDATIKFVTNAVITTKAGKTLEKEVPVFDGHGKPVSTKIKTTIGNGSEVIVAYQLFPYWNTSKNFGVSFRLDALQLLKYIPYGAGADASAFGFTEHEGTFDSATVADEDEEGTEQTACDADVPFPDDEDF</sequence>
<evidence type="ECO:0000259" key="2">
    <source>
        <dbReference type="Pfam" id="PF21265"/>
    </source>
</evidence>
<dbReference type="RefSeq" id="WP_113855675.1">
    <property type="nucleotide sequence ID" value="NZ_CP011940.1"/>
</dbReference>
<dbReference type="EMBL" id="JBIEKR010000007">
    <property type="protein sequence ID" value="MFG6273322.1"/>
    <property type="molecule type" value="Genomic_DNA"/>
</dbReference>
<evidence type="ECO:0000313" key="3">
    <source>
        <dbReference type="EMBL" id="MFG6273322.1"/>
    </source>
</evidence>
<keyword evidence="4" id="KW-1185">Reference proteome</keyword>